<evidence type="ECO:0000313" key="2">
    <source>
        <dbReference type="Proteomes" id="UP001530400"/>
    </source>
</evidence>
<protein>
    <submittedName>
        <fullName evidence="1">Uncharacterized protein</fullName>
    </submittedName>
</protein>
<proteinExistence type="predicted"/>
<name>A0ABD3P2S3_9STRA</name>
<dbReference type="EMBL" id="JALLPJ020000823">
    <property type="protein sequence ID" value="KAL3782033.1"/>
    <property type="molecule type" value="Genomic_DNA"/>
</dbReference>
<dbReference type="AlphaFoldDB" id="A0ABD3P2S3"/>
<accession>A0ABD3P2S3</accession>
<keyword evidence="2" id="KW-1185">Reference proteome</keyword>
<dbReference type="Gene3D" id="3.40.50.11350">
    <property type="match status" value="1"/>
</dbReference>
<gene>
    <name evidence="1" type="ORF">ACHAWO_000537</name>
</gene>
<evidence type="ECO:0000313" key="1">
    <source>
        <dbReference type="EMBL" id="KAL3782033.1"/>
    </source>
</evidence>
<dbReference type="Proteomes" id="UP001530400">
    <property type="component" value="Unassembled WGS sequence"/>
</dbReference>
<organism evidence="1 2">
    <name type="scientific">Cyclotella atomus</name>
    <dbReference type="NCBI Taxonomy" id="382360"/>
    <lineage>
        <taxon>Eukaryota</taxon>
        <taxon>Sar</taxon>
        <taxon>Stramenopiles</taxon>
        <taxon>Ochrophyta</taxon>
        <taxon>Bacillariophyta</taxon>
        <taxon>Coscinodiscophyceae</taxon>
        <taxon>Thalassiosirophycidae</taxon>
        <taxon>Stephanodiscales</taxon>
        <taxon>Stephanodiscaceae</taxon>
        <taxon>Cyclotella</taxon>
    </lineage>
</organism>
<sequence length="651" mass="74040">MDLPLTYAAIIPSIDDNLVYSLVHAVSGLQMVNIDPSSPGAFGRLFHRQSSYADPDESIIRHTAYPYTHENHPPSYYTKDGGVSRAFIVVQNPLRVIYERFRFARSNDWDKWIEVHLDQEIVLYHRFLWCYWLDRNTPQHRLILTHESLSNDQTGMQAIMVLSSFLGGDESIDAHCLWNGMINVFGTASSLDIQVQDTTNGTSIRQQQSPHHESNLLLQYAFTKLQLDKVGKMLEELAQRYKNEEPVHAILMQYHQDVMAAMSQAQQPKLSKSNSQLEAMSGSNIFTEPLQICGRAIPFPLQSERQIAQHYASQCTLFQTQPLSSDTTKPSGLLLMRGYERFGRTGNNLIEFLHALQYGRENNVIVGFMLDSWPMALITKFWMAFPTDNLHNQDFLSDGIIEWKDHIEQAFCIKIFMNEEEFAGYDNIIEMTARELFMFRYNAEVKEYVQFQLHNIRMLFRSYNIGVGKDVKNRNVGDLCSVVDGVFGDERGSVTYSVIHSRSLEGAPGLRLLGILSETSGCDPVAALNMEPEYIKAILAPVGLLQHPILFISDNQRPEILEKLLTDPDIGPQIRVVPQELSWVGGDLAVAIMANAFVGNPASTFSGFIAKSRIALGFDNNFLFRVKKDGEWIDSCEDRCIFYKWVMRSMA</sequence>
<comment type="caution">
    <text evidence="1">The sequence shown here is derived from an EMBL/GenBank/DDBJ whole genome shotgun (WGS) entry which is preliminary data.</text>
</comment>
<reference evidence="1 2" key="1">
    <citation type="submission" date="2024-10" db="EMBL/GenBank/DDBJ databases">
        <title>Updated reference genomes for cyclostephanoid diatoms.</title>
        <authorList>
            <person name="Roberts W.R."/>
            <person name="Alverson A.J."/>
        </authorList>
    </citation>
    <scope>NUCLEOTIDE SEQUENCE [LARGE SCALE GENOMIC DNA]</scope>
    <source>
        <strain evidence="1 2">AJA010-31</strain>
    </source>
</reference>